<dbReference type="Proteomes" id="UP000800036">
    <property type="component" value="Unassembled WGS sequence"/>
</dbReference>
<proteinExistence type="predicted"/>
<reference evidence="1" key="1">
    <citation type="journal article" date="2020" name="Stud. Mycol.">
        <title>101 Dothideomycetes genomes: a test case for predicting lifestyles and emergence of pathogens.</title>
        <authorList>
            <person name="Haridas S."/>
            <person name="Albert R."/>
            <person name="Binder M."/>
            <person name="Bloem J."/>
            <person name="Labutti K."/>
            <person name="Salamov A."/>
            <person name="Andreopoulos B."/>
            <person name="Baker S."/>
            <person name="Barry K."/>
            <person name="Bills G."/>
            <person name="Bluhm B."/>
            <person name="Cannon C."/>
            <person name="Castanera R."/>
            <person name="Culley D."/>
            <person name="Daum C."/>
            <person name="Ezra D."/>
            <person name="Gonzalez J."/>
            <person name="Henrissat B."/>
            <person name="Kuo A."/>
            <person name="Liang C."/>
            <person name="Lipzen A."/>
            <person name="Lutzoni F."/>
            <person name="Magnuson J."/>
            <person name="Mondo S."/>
            <person name="Nolan M."/>
            <person name="Ohm R."/>
            <person name="Pangilinan J."/>
            <person name="Park H.-J."/>
            <person name="Ramirez L."/>
            <person name="Alfaro M."/>
            <person name="Sun H."/>
            <person name="Tritt A."/>
            <person name="Yoshinaga Y."/>
            <person name="Zwiers L.-H."/>
            <person name="Turgeon B."/>
            <person name="Goodwin S."/>
            <person name="Spatafora J."/>
            <person name="Crous P."/>
            <person name="Grigoriev I."/>
        </authorList>
    </citation>
    <scope>NUCLEOTIDE SEQUENCE</scope>
    <source>
        <strain evidence="1">CBS 107.79</strain>
    </source>
</reference>
<evidence type="ECO:0000313" key="1">
    <source>
        <dbReference type="EMBL" id="KAF1965057.1"/>
    </source>
</evidence>
<dbReference type="EMBL" id="ML976771">
    <property type="protein sequence ID" value="KAF1965057.1"/>
    <property type="molecule type" value="Genomic_DNA"/>
</dbReference>
<protein>
    <recommendedName>
        <fullName evidence="3">BTB domain-containing protein</fullName>
    </recommendedName>
</protein>
<evidence type="ECO:0000313" key="2">
    <source>
        <dbReference type="Proteomes" id="UP000800036"/>
    </source>
</evidence>
<gene>
    <name evidence="1" type="ORF">BU23DRAFT_604415</name>
</gene>
<keyword evidence="2" id="KW-1185">Reference proteome</keyword>
<name>A0A6A5UVK1_9PLEO</name>
<accession>A0A6A5UVK1</accession>
<evidence type="ECO:0008006" key="3">
    <source>
        <dbReference type="Google" id="ProtNLM"/>
    </source>
</evidence>
<sequence length="227" mass="25891">MVKSCGNRYGCGVPEWKKLPQYREQATASSKAKDVEMEGIEVGTEHKLVLRRGLRRKRSRADSMFGSIDESPVKRNAQTLIHINRKKALHSASGFLLAALVRDAVTDSNNALPPPIDLTHEDPSLVKNYLEWVDTGKIATQKRPRWASVDEKRRPDYKEETTLDTEHLAQCYGFGERLKDVKYRNAILCTMRLYVFTERIFPSDRAVAIIYENTTKGSSARKLMVDF</sequence>
<organism evidence="1 2">
    <name type="scientific">Bimuria novae-zelandiae CBS 107.79</name>
    <dbReference type="NCBI Taxonomy" id="1447943"/>
    <lineage>
        <taxon>Eukaryota</taxon>
        <taxon>Fungi</taxon>
        <taxon>Dikarya</taxon>
        <taxon>Ascomycota</taxon>
        <taxon>Pezizomycotina</taxon>
        <taxon>Dothideomycetes</taxon>
        <taxon>Pleosporomycetidae</taxon>
        <taxon>Pleosporales</taxon>
        <taxon>Massarineae</taxon>
        <taxon>Didymosphaeriaceae</taxon>
        <taxon>Bimuria</taxon>
    </lineage>
</organism>
<dbReference type="AlphaFoldDB" id="A0A6A5UVK1"/>
<dbReference type="OrthoDB" id="3782588at2759"/>